<dbReference type="InterPro" id="IPR056252">
    <property type="entry name" value="Alfy-like_Arm-like"/>
</dbReference>
<feature type="compositionally biased region" description="Low complexity" evidence="4">
    <location>
        <begin position="1237"/>
        <end position="1246"/>
    </location>
</feature>
<dbReference type="InterPro" id="IPR019775">
    <property type="entry name" value="WD40_repeat_CS"/>
</dbReference>
<dbReference type="PROSITE" id="PS00678">
    <property type="entry name" value="WD_REPEATS_1"/>
    <property type="match status" value="1"/>
</dbReference>
<dbReference type="PROSITE" id="PS51783">
    <property type="entry name" value="PH_BEACH"/>
    <property type="match status" value="1"/>
</dbReference>
<sequence>MFKKLKDLVKDNPLQSSNTNNNNTTTTPNRNNNEQQYINSPGVTSPTYNNNNNNSSIPGSPYRGTSTPTAYQNSQPTLVNPVSGDSTPSTLNEQQDLWKIMNGSEVPSIKASSPSTQKLKTLWSGFLSSKADKEKTLKLNNVILHFIALHESGIIDLRQPNSNAQMIDMFGNNPKSFSFAISRRLVRDLQELWKQASNVLPKDQQNTPAAREYAAKEVYRFLSTCSNQTFGFELLYSIEILSESVQSCEAMTEASIPSNLVRCVQSLFQVPQPTLDLHKGIVEDKIIRTLCFLSRQKSAIEELQKTDQLNIMFNLMSHECQPTHKSLRAKIVLFGHNLADLLPPTITYINSKRIIPNLIQDLNNYYVYTPETYVSLCQMIIKILSESSRKSAILLDDFQKHDGYTFLLESLFRIEVQSQDKPFLFDNLLDSICSLVYVGYGNINIPDQSPVPYQSTIHNIKEISNQTSLSKNDHAFIVFEKYFLKSTYEGNRLKILDKILSVYSSNLYNFILLQHINTLTKFIQDLESLSDNLKHHVMKIVCFVVTVLNCVPFQELSTFSLLVNENPSLYTLEMIYSLITTLVNFEFRYKHIFREAGLLDILVKVLSNISSQFEELITPTIQEIESSIIKIDSFQILLDSLYLLISEHPDNLSLIRKSELFSKLLVFLPYSFVRSRCLRILQQLIKYDTDPSQRDFDDLIKVLTNANKSNYLMKTDILNSIRKLFSISKYSKDSFREYGGFISIISIFVHLESSFGAKQLITTNKEEIEKEKLALIEAICRTTSSALYENQLNKESFEQQIGYGTFSSCLIMTGVLSTNYSMSVVNYVFDMVTENLSQLPDQLLISNTDAFHIILDIIPNITNDQFKLEIIQRINQMAEYGRLNQEALSNLSIPDWILSKFPQSLSNINDPLQPLLLALIQTVGANCLTGPELRQFVKLLQPENSPEVLLKILSSMAKSPPMPPYFEFNLTKSPFGYIRVPIYEHQWPPTTGYTLMFWLYIERCGDPLSTIDLVSLYSEDKKSSISLSMKNGLISVSIVNNSKFLIEIPTFKFQQQRWYHIGIVHAKRLFGTDLKFYVDGFEKYNITKAQYPSQVPSSVPLICDVGSSQKLDCTDQIWRIGTFYLLEEVLGSKHINTIYFLGPNYASNFKGRFSPYQTYEIVNSTNLNAIKELQYSDQLGPLNLSKVSMQIDENHILIGLCANNKFVKTNNSLKVINNDIINNILNDTHSGTNPRDSMSPKLSSSSSKKDQKQQRIEIINQGDLTTKQRGVLVGSVEAFKRNKVADSIKKIGGMPIALLLLEKSNSTETLYDALGLVIGLIQYHPTNTHEMSVINGYELLSWVLKKKTQLISKSIIELIFDFVGINGVLSGSRSDGTVANWNACKHIMMNFEIWKQTGADMQKYLLQGYNDLILGNSQRKFNIDSLRKIHIIQEIFDILQNEQVSEDVCLEAISVLFNLLNDRLLEDDIRLISSFLITGLHSQVSSSQNATSKRKSVKKPLMSAENNRTIRIVNQVFLMFLRVVTNTQDPSVIYRKVSNFWCFFFIDDQLPPLSVYLALKTVCCFFLMKYDYCHGFIKNSGFKLFEKILPSLSGYVEIYITLLHLLLGGDSKALLQLEPKGNTIDFHELLELFKQYEKNFFCIEAAQLILSLIKRSYEDNYKLLLHNNSTSSANDGNIKENDEFLASLLQNMNNNYMSNSSNSGINTSTNSSPLSGSTSSISSSVSTTSTQGPTTTITSSNSSNTVISTTASVLSRVGSFLSKVEEKTLEFASVVVDDVSDGSLSTKKKRSSVSLSPNQLPPKDQSNSSLNLSTNNSNNNNNNNNNINNSTNSGTNLTSSTSSVQSTPNVNVQLTQYATLDVASNLQHTMITYLIYLFHENAQFQQECFSSQFIEYLISILFPNGKINLPPVSSSTTTSVGVINDRVLDLVLKFLTQIILSALRKSSKAINIIEYVLESTPIQISDVEFISYHTRILVDTMYLLESNITKSEFFENERIHSNLVKLCSMLVDRVYLDILVQSHKNIISRRVFVFLVKILEKLEADRPGLKHIRSLYQVLNRIILYLINNSQDADLTFVINHMINHGRIIFSDNNADSDFIMSLCYPLYRLLVASEHNETVDNACRLWKLLVSQKSPFQELISSVLSLKIYSTNKTSELIDLRPGFDLLQTRDTKEFKQWMYDNLNQIHQVFDEAPKKTHAAYVNTEKKNTESTLSALKSRRKERLVKREKQEKKDKLNEEEKISHVNKRSHFFVKSELERKKKMQQLESDKQKFNAIQWENLRAQLTRERAVWGPSDPSPLDKWKLDSTEGPFRMRKKMEKNYNFYKDYPYVAEAYDQNNTLLPIPCSADSEKYLHIVGTDDEYKLEPSYWKFDLLSNPIINPNSNTTNNNNNNNSNTVNTTTTTSSTPSIGVGNRVSESPLSKSTDITPPHSPSISDESPKLLPFAITGDDLISNENENTDISNNNNVEFSELFKMDENSNSSVTNVVQQEEEETESNENENNQATQQSSNEDEIHAYIRMLDVYDQTYLKDEMKRDPRLTQVMHNCGSVDGMDKIEGILIFCPLNMYIFDGYAKDELTGEISEVEEKVNTEWLQEGTAMPQKKKIIHNFLKWGYDDIRDVLKRRYLLRPVALEIFSMDGRNHLIVFKDETTRDEVNHNLIQYLSTSGNNAGVGGGDASSISGSQTGIEDYQEGVREKITSIWRKSPLTLKWQQGQISNFQYLMHLNTLAGRSYNDLTQYPVFPWVLQDYKSEELDLYNPQSYRDLSKPMGALEEKRAEKFRERFENWDDQEPNEHGHLVPKFHYGTHYSSAAIVLYYLIRAEPFTQHFLKLQGGRWDQADRLFSSIEEAWTNSSSTSTGVVMELIPEFYYLPEFLSNKNKFNFGFKQGGKKIDDVELPPWAKGSTQEFIKLHRKALESDYVSEHIHEWIDLIFGYKQQGKSAEEALNVFYYLTYEGAVNIDAISDPVEKAATIAQINNFGQTPKQLFDKPHPKRNTSLSSLPFYAKPLQGNFIKDIVEPVGQIRIINDRATCLGFNKVLVPPSYSKFILWGLPDGSIRYSVGDKIKVLEDHHDGPLTCLTITDDGRICVSGGKDSLICVYNLKRFQLARRLNGHTGSITCVAASRPYSVIVSGSEDHTCILWDLNRLSYVRTLKEHEGPISCIAINDTTGEIVTCSGTSINVYTINGDLLLSHKTSQIIHDQITSCVWSKGLEWLGENVFLTGHRDGKIKIWGIDSRLMPSIDNDPNSALTYKNVILQRATFFNTQCHSAAITTITLTADQQKLYTGDIEGRVCMWSDNETTQIKQRGWSNIISLNDKK</sequence>
<dbReference type="PANTHER" id="PTHR46108">
    <property type="entry name" value="BLUE CHEESE"/>
    <property type="match status" value="1"/>
</dbReference>
<evidence type="ECO:0000313" key="7">
    <source>
        <dbReference type="EMBL" id="KYQ88742.1"/>
    </source>
</evidence>
<dbReference type="CDD" id="cd01201">
    <property type="entry name" value="PH_BEACH"/>
    <property type="match status" value="1"/>
</dbReference>
<feature type="repeat" description="WD" evidence="3">
    <location>
        <begin position="3113"/>
        <end position="3154"/>
    </location>
</feature>
<dbReference type="STRING" id="361077.A0A151Z452"/>
<keyword evidence="2" id="KW-0677">Repeat</keyword>
<feature type="region of interest" description="Disordered" evidence="4">
    <location>
        <begin position="2477"/>
        <end position="2513"/>
    </location>
</feature>
<dbReference type="InterPro" id="IPR015943">
    <property type="entry name" value="WD40/YVTN_repeat-like_dom_sf"/>
</dbReference>
<feature type="region of interest" description="Disordered" evidence="4">
    <location>
        <begin position="2207"/>
        <end position="2241"/>
    </location>
</feature>
<dbReference type="Proteomes" id="UP000076078">
    <property type="component" value="Unassembled WGS sequence"/>
</dbReference>
<gene>
    <name evidence="7" type="ORF">DLAC_10771</name>
</gene>
<feature type="region of interest" description="Disordered" evidence="4">
    <location>
        <begin position="1227"/>
        <end position="1253"/>
    </location>
</feature>
<feature type="compositionally biased region" description="Low complexity" evidence="4">
    <location>
        <begin position="2501"/>
        <end position="2511"/>
    </location>
</feature>
<dbReference type="SUPFAM" id="SSF50978">
    <property type="entry name" value="WD40 repeat-like"/>
    <property type="match status" value="1"/>
</dbReference>
<feature type="region of interest" description="Disordered" evidence="4">
    <location>
        <begin position="2384"/>
        <end position="2442"/>
    </location>
</feature>
<feature type="domain" description="BEACH-type PH" evidence="6">
    <location>
        <begin position="2537"/>
        <end position="2662"/>
    </location>
</feature>
<dbReference type="GO" id="GO:0007033">
    <property type="term" value="P:vacuole organization"/>
    <property type="evidence" value="ECO:0007669"/>
    <property type="project" value="UniProtKB-ARBA"/>
</dbReference>
<accession>A0A151Z452</accession>
<feature type="compositionally biased region" description="Basic and acidic residues" evidence="4">
    <location>
        <begin position="2226"/>
        <end position="2241"/>
    </location>
</feature>
<dbReference type="GO" id="GO:0016050">
    <property type="term" value="P:vesicle organization"/>
    <property type="evidence" value="ECO:0007669"/>
    <property type="project" value="UniProtKB-ARBA"/>
</dbReference>
<dbReference type="InterPro" id="IPR001680">
    <property type="entry name" value="WD40_rpt"/>
</dbReference>
<dbReference type="Pfam" id="PF23295">
    <property type="entry name" value="Arm_4"/>
    <property type="match status" value="1"/>
</dbReference>
<dbReference type="Pfam" id="PF16057">
    <property type="entry name" value="DUF4800"/>
    <property type="match status" value="1"/>
</dbReference>
<dbReference type="PROSITE" id="PS50294">
    <property type="entry name" value="WD_REPEATS_REGION"/>
    <property type="match status" value="1"/>
</dbReference>
<dbReference type="GO" id="GO:0030003">
    <property type="term" value="P:intracellular monoatomic cation homeostasis"/>
    <property type="evidence" value="ECO:0007669"/>
    <property type="project" value="UniProtKB-ARBA"/>
</dbReference>
<dbReference type="PANTHER" id="PTHR46108:SF4">
    <property type="entry name" value="BLUE CHEESE"/>
    <property type="match status" value="1"/>
</dbReference>
<dbReference type="Pfam" id="PF00400">
    <property type="entry name" value="WD40"/>
    <property type="match status" value="4"/>
</dbReference>
<dbReference type="InterPro" id="IPR000409">
    <property type="entry name" value="BEACH_dom"/>
</dbReference>
<organism evidence="7 8">
    <name type="scientific">Tieghemostelium lacteum</name>
    <name type="common">Slime mold</name>
    <name type="synonym">Dictyostelium lacteum</name>
    <dbReference type="NCBI Taxonomy" id="361077"/>
    <lineage>
        <taxon>Eukaryota</taxon>
        <taxon>Amoebozoa</taxon>
        <taxon>Evosea</taxon>
        <taxon>Eumycetozoa</taxon>
        <taxon>Dictyostelia</taxon>
        <taxon>Dictyosteliales</taxon>
        <taxon>Raperosteliaceae</taxon>
        <taxon>Tieghemostelium</taxon>
    </lineage>
</organism>
<protein>
    <submittedName>
        <fullName evidence="7">BEACH domain-containing protein</fullName>
    </submittedName>
</protein>
<feature type="region of interest" description="Disordered" evidence="4">
    <location>
        <begin position="1"/>
        <end position="90"/>
    </location>
</feature>
<dbReference type="Pfam" id="PF14844">
    <property type="entry name" value="PH_BEACH"/>
    <property type="match status" value="1"/>
</dbReference>
<dbReference type="SUPFAM" id="SSF50729">
    <property type="entry name" value="PH domain-like"/>
    <property type="match status" value="1"/>
</dbReference>
<comment type="caution">
    <text evidence="7">The sequence shown here is derived from an EMBL/GenBank/DDBJ whole genome shotgun (WGS) entry which is preliminary data.</text>
</comment>
<feature type="compositionally biased region" description="Low complexity" evidence="4">
    <location>
        <begin position="2384"/>
        <end position="2411"/>
    </location>
</feature>
<proteinExistence type="predicted"/>
<dbReference type="SMART" id="SM01026">
    <property type="entry name" value="Beach"/>
    <property type="match status" value="1"/>
</dbReference>
<dbReference type="SUPFAM" id="SSF49899">
    <property type="entry name" value="Concanavalin A-like lectins/glucanases"/>
    <property type="match status" value="1"/>
</dbReference>
<feature type="region of interest" description="Disordered" evidence="4">
    <location>
        <begin position="1699"/>
        <end position="1742"/>
    </location>
</feature>
<dbReference type="SUPFAM" id="SSF48371">
    <property type="entry name" value="ARM repeat"/>
    <property type="match status" value="2"/>
</dbReference>
<dbReference type="CDD" id="cd06071">
    <property type="entry name" value="Beach"/>
    <property type="match status" value="1"/>
</dbReference>
<dbReference type="SUPFAM" id="SSF81837">
    <property type="entry name" value="BEACH domain"/>
    <property type="match status" value="1"/>
</dbReference>
<dbReference type="InterPro" id="IPR036372">
    <property type="entry name" value="BEACH_dom_sf"/>
</dbReference>
<dbReference type="Pfam" id="PF02138">
    <property type="entry name" value="Beach"/>
    <property type="match status" value="1"/>
</dbReference>
<dbReference type="OMA" id="RWSANLD"/>
<feature type="compositionally biased region" description="Low complexity" evidence="4">
    <location>
        <begin position="18"/>
        <end position="33"/>
    </location>
</feature>
<dbReference type="GO" id="GO:0006909">
    <property type="term" value="P:phagocytosis"/>
    <property type="evidence" value="ECO:0007669"/>
    <property type="project" value="UniProtKB-ARBA"/>
</dbReference>
<dbReference type="InterPro" id="IPR016024">
    <property type="entry name" value="ARM-type_fold"/>
</dbReference>
<feature type="compositionally biased region" description="Low complexity" evidence="4">
    <location>
        <begin position="1806"/>
        <end position="1843"/>
    </location>
</feature>
<name>A0A151Z452_TIELA</name>
<evidence type="ECO:0000313" key="8">
    <source>
        <dbReference type="Proteomes" id="UP000076078"/>
    </source>
</evidence>
<dbReference type="SMART" id="SM00320">
    <property type="entry name" value="WD40"/>
    <property type="match status" value="5"/>
</dbReference>
<dbReference type="FunFam" id="1.10.1540.10:FF:000002">
    <property type="entry name" value="WD repeat and FYVE domain containing 3"/>
    <property type="match status" value="1"/>
</dbReference>
<dbReference type="InterPro" id="IPR051944">
    <property type="entry name" value="BEACH_domain_protein"/>
</dbReference>
<dbReference type="EMBL" id="LODT01000048">
    <property type="protein sequence ID" value="KYQ88742.1"/>
    <property type="molecule type" value="Genomic_DNA"/>
</dbReference>
<dbReference type="InterPro" id="IPR036322">
    <property type="entry name" value="WD40_repeat_dom_sf"/>
</dbReference>
<dbReference type="FunCoup" id="A0A151Z452">
    <property type="interactions" value="180"/>
</dbReference>
<dbReference type="InterPro" id="IPR011993">
    <property type="entry name" value="PH-like_dom_sf"/>
</dbReference>
<feature type="compositionally biased region" description="Polar residues" evidence="4">
    <location>
        <begin position="2417"/>
        <end position="2438"/>
    </location>
</feature>
<dbReference type="Gene3D" id="2.30.29.30">
    <property type="entry name" value="Pleckstrin-homology domain (PH domain)/Phosphotyrosine-binding domain (PTB)"/>
    <property type="match status" value="1"/>
</dbReference>
<evidence type="ECO:0000259" key="6">
    <source>
        <dbReference type="PROSITE" id="PS51783"/>
    </source>
</evidence>
<feature type="compositionally biased region" description="Basic and acidic residues" evidence="4">
    <location>
        <begin position="1"/>
        <end position="10"/>
    </location>
</feature>
<dbReference type="PROSITE" id="PS50197">
    <property type="entry name" value="BEACH"/>
    <property type="match status" value="1"/>
</dbReference>
<dbReference type="OrthoDB" id="26681at2759"/>
<dbReference type="InterPro" id="IPR023362">
    <property type="entry name" value="PH-BEACH_dom"/>
</dbReference>
<keyword evidence="8" id="KW-1185">Reference proteome</keyword>
<evidence type="ECO:0000256" key="3">
    <source>
        <dbReference type="PROSITE-ProRule" id="PRU00221"/>
    </source>
</evidence>
<feature type="compositionally biased region" description="Acidic residues" evidence="4">
    <location>
        <begin position="2491"/>
        <end position="2500"/>
    </location>
</feature>
<evidence type="ECO:0000256" key="2">
    <source>
        <dbReference type="ARBA" id="ARBA00022737"/>
    </source>
</evidence>
<dbReference type="PROSITE" id="PS50082">
    <property type="entry name" value="WD_REPEATS_2"/>
    <property type="match status" value="2"/>
</dbReference>
<dbReference type="InterPro" id="IPR013320">
    <property type="entry name" value="ConA-like_dom_sf"/>
</dbReference>
<dbReference type="Gene3D" id="2.130.10.10">
    <property type="entry name" value="YVTN repeat-like/Quinoprotein amine dehydrogenase"/>
    <property type="match status" value="1"/>
</dbReference>
<reference evidence="7 8" key="1">
    <citation type="submission" date="2015-12" db="EMBL/GenBank/DDBJ databases">
        <title>Dictyostelia acquired genes for synthesis and detection of signals that induce cell-type specialization by lateral gene transfer from prokaryotes.</title>
        <authorList>
            <person name="Gloeckner G."/>
            <person name="Schaap P."/>
        </authorList>
    </citation>
    <scope>NUCLEOTIDE SEQUENCE [LARGE SCALE GENOMIC DNA]</scope>
    <source>
        <strain evidence="7 8">TK</strain>
    </source>
</reference>
<feature type="compositionally biased region" description="Polar residues" evidence="4">
    <location>
        <begin position="55"/>
        <end position="90"/>
    </location>
</feature>
<feature type="region of interest" description="Disordered" evidence="4">
    <location>
        <begin position="1780"/>
        <end position="1845"/>
    </location>
</feature>
<evidence type="ECO:0000256" key="1">
    <source>
        <dbReference type="ARBA" id="ARBA00022574"/>
    </source>
</evidence>
<dbReference type="Gene3D" id="1.10.1540.10">
    <property type="entry name" value="BEACH domain"/>
    <property type="match status" value="1"/>
</dbReference>
<dbReference type="InParanoid" id="A0A151Z452"/>
<feature type="domain" description="BEACH" evidence="5">
    <location>
        <begin position="2698"/>
        <end position="2996"/>
    </location>
</feature>
<feature type="repeat" description="WD" evidence="3">
    <location>
        <begin position="3267"/>
        <end position="3308"/>
    </location>
</feature>
<evidence type="ECO:0000256" key="4">
    <source>
        <dbReference type="SAM" id="MobiDB-lite"/>
    </source>
</evidence>
<keyword evidence="1 3" id="KW-0853">WD repeat</keyword>
<feature type="compositionally biased region" description="Polar residues" evidence="4">
    <location>
        <begin position="34"/>
        <end position="48"/>
    </location>
</feature>
<dbReference type="FunFam" id="2.130.10.10:FF:000292">
    <property type="entry name" value="Lysosomal trafficking regulator"/>
    <property type="match status" value="1"/>
</dbReference>
<evidence type="ECO:0000259" key="5">
    <source>
        <dbReference type="PROSITE" id="PS50197"/>
    </source>
</evidence>